<keyword evidence="3" id="KW-1185">Reference proteome</keyword>
<feature type="region of interest" description="Disordered" evidence="1">
    <location>
        <begin position="1"/>
        <end position="74"/>
    </location>
</feature>
<organism evidence="2 3">
    <name type="scientific">Pleuronectes platessa</name>
    <name type="common">European plaice</name>
    <dbReference type="NCBI Taxonomy" id="8262"/>
    <lineage>
        <taxon>Eukaryota</taxon>
        <taxon>Metazoa</taxon>
        <taxon>Chordata</taxon>
        <taxon>Craniata</taxon>
        <taxon>Vertebrata</taxon>
        <taxon>Euteleostomi</taxon>
        <taxon>Actinopterygii</taxon>
        <taxon>Neopterygii</taxon>
        <taxon>Teleostei</taxon>
        <taxon>Neoteleostei</taxon>
        <taxon>Acanthomorphata</taxon>
        <taxon>Carangaria</taxon>
        <taxon>Pleuronectiformes</taxon>
        <taxon>Pleuronectoidei</taxon>
        <taxon>Pleuronectidae</taxon>
        <taxon>Pleuronectes</taxon>
    </lineage>
</organism>
<reference evidence="2" key="1">
    <citation type="submission" date="2020-03" db="EMBL/GenBank/DDBJ databases">
        <authorList>
            <person name="Weist P."/>
        </authorList>
    </citation>
    <scope>NUCLEOTIDE SEQUENCE</scope>
</reference>
<feature type="compositionally biased region" description="Pro residues" evidence="1">
    <location>
        <begin position="14"/>
        <end position="32"/>
    </location>
</feature>
<evidence type="ECO:0000313" key="3">
    <source>
        <dbReference type="Proteomes" id="UP001153269"/>
    </source>
</evidence>
<sequence length="132" mass="13786">MSTQTACVTAGFSPSPPSGTPTPLLPNLPIPPRAHYGESDDNVSEQLLQGRIRQETGGEPRTVRGSQRSGEAAKLTFKTTEKKRTGGAGPTTAALPALSTTCAVKCVAGERGFPPNAQNKRGNDSGIRSVKR</sequence>
<protein>
    <submittedName>
        <fullName evidence="2">Uncharacterized protein</fullName>
    </submittedName>
</protein>
<accession>A0A9N7YHB1</accession>
<gene>
    <name evidence="2" type="ORF">PLEPLA_LOCUS12110</name>
</gene>
<name>A0A9N7YHB1_PLEPL</name>
<comment type="caution">
    <text evidence="2">The sequence shown here is derived from an EMBL/GenBank/DDBJ whole genome shotgun (WGS) entry which is preliminary data.</text>
</comment>
<feature type="region of interest" description="Disordered" evidence="1">
    <location>
        <begin position="110"/>
        <end position="132"/>
    </location>
</feature>
<feature type="compositionally biased region" description="Basic and acidic residues" evidence="1">
    <location>
        <begin position="52"/>
        <end position="62"/>
    </location>
</feature>
<evidence type="ECO:0000256" key="1">
    <source>
        <dbReference type="SAM" id="MobiDB-lite"/>
    </source>
</evidence>
<dbReference type="Proteomes" id="UP001153269">
    <property type="component" value="Unassembled WGS sequence"/>
</dbReference>
<dbReference type="EMBL" id="CADEAL010000712">
    <property type="protein sequence ID" value="CAB1424189.1"/>
    <property type="molecule type" value="Genomic_DNA"/>
</dbReference>
<evidence type="ECO:0000313" key="2">
    <source>
        <dbReference type="EMBL" id="CAB1424189.1"/>
    </source>
</evidence>
<proteinExistence type="predicted"/>
<dbReference type="AlphaFoldDB" id="A0A9N7YHB1"/>